<dbReference type="PANTHER" id="PTHR36221">
    <property type="entry name" value="DUF742 DOMAIN-CONTAINING PROTEIN"/>
    <property type="match status" value="1"/>
</dbReference>
<accession>A0AA45LAW9</accession>
<reference evidence="2" key="1">
    <citation type="submission" date="2021-04" db="EMBL/GenBank/DDBJ databases">
        <title>Genomic sequence of Actinosynnema pretiosum subsp. pretiosum ATCC 31280 (C-14919).</title>
        <authorList>
            <person name="Bai L."/>
            <person name="Wang X."/>
            <person name="Xiao Y."/>
        </authorList>
    </citation>
    <scope>NUCLEOTIDE SEQUENCE</scope>
    <source>
        <strain evidence="2">ATCC 31280</strain>
    </source>
</reference>
<sequence>MSTASSDRGPEGGRKRRRSLRGGEVGSTGARFGSAALRRELEEDGVPEDDPAPPQRRRRSLRGGGVGSTGARFGPASLRRSLDEDPDTDAAAVVAPEEGERTAPFEVPPAEELPGPRESDWGLPEVPLSRTSPDDRWAAGDRWAQERWTGSLPVSGSGSAPPVDEPGAGGGSLVRPYARTGGRTSVRHDLRLETLVSTVSPLLATGVEQRAIVELCTAPRSVAEVSALLSVPLGVARVLISDLIELGAVTTHEGTGSPSGVDLALMERVLSGLRKL</sequence>
<feature type="region of interest" description="Disordered" evidence="1">
    <location>
        <begin position="1"/>
        <end position="173"/>
    </location>
</feature>
<evidence type="ECO:0000313" key="3">
    <source>
        <dbReference type="Proteomes" id="UP000677152"/>
    </source>
</evidence>
<dbReference type="Pfam" id="PF05331">
    <property type="entry name" value="DUF742"/>
    <property type="match status" value="1"/>
</dbReference>
<dbReference type="PANTHER" id="PTHR36221:SF1">
    <property type="entry name" value="DUF742 DOMAIN-CONTAINING PROTEIN"/>
    <property type="match status" value="1"/>
</dbReference>
<gene>
    <name evidence="2" type="ORF">KCV87_11525</name>
</gene>
<dbReference type="InterPro" id="IPR007995">
    <property type="entry name" value="DUF742"/>
</dbReference>
<dbReference type="AlphaFoldDB" id="A0AA45LAW9"/>
<feature type="compositionally biased region" description="Basic and acidic residues" evidence="1">
    <location>
        <begin position="132"/>
        <end position="145"/>
    </location>
</feature>
<dbReference type="EMBL" id="CP073249">
    <property type="protein sequence ID" value="QUF06622.1"/>
    <property type="molecule type" value="Genomic_DNA"/>
</dbReference>
<dbReference type="Proteomes" id="UP000677152">
    <property type="component" value="Chromosome"/>
</dbReference>
<proteinExistence type="predicted"/>
<organism evidence="2 3">
    <name type="scientific">Actinosynnema pretiosum subsp. pretiosum</name>
    <dbReference type="NCBI Taxonomy" id="103721"/>
    <lineage>
        <taxon>Bacteria</taxon>
        <taxon>Bacillati</taxon>
        <taxon>Actinomycetota</taxon>
        <taxon>Actinomycetes</taxon>
        <taxon>Pseudonocardiales</taxon>
        <taxon>Pseudonocardiaceae</taxon>
        <taxon>Actinosynnema</taxon>
    </lineage>
</organism>
<protein>
    <submittedName>
        <fullName evidence="2">DUF742 domain-containing protein</fullName>
    </submittedName>
</protein>
<evidence type="ECO:0000256" key="1">
    <source>
        <dbReference type="SAM" id="MobiDB-lite"/>
    </source>
</evidence>
<feature type="compositionally biased region" description="Acidic residues" evidence="1">
    <location>
        <begin position="42"/>
        <end position="51"/>
    </location>
</feature>
<name>A0AA45LAW9_9PSEU</name>
<evidence type="ECO:0000313" key="2">
    <source>
        <dbReference type="EMBL" id="QUF06622.1"/>
    </source>
</evidence>